<dbReference type="PROSITE" id="PS50949">
    <property type="entry name" value="HTH_GNTR"/>
    <property type="match status" value="1"/>
</dbReference>
<dbReference type="InterPro" id="IPR036390">
    <property type="entry name" value="WH_DNA-bd_sf"/>
</dbReference>
<evidence type="ECO:0000313" key="6">
    <source>
        <dbReference type="Proteomes" id="UP000530424"/>
    </source>
</evidence>
<evidence type="ECO:0000256" key="3">
    <source>
        <dbReference type="ARBA" id="ARBA00023163"/>
    </source>
</evidence>
<gene>
    <name evidence="5" type="ORF">HNR19_000853</name>
</gene>
<dbReference type="AlphaFoldDB" id="A0A853BYA0"/>
<dbReference type="CDD" id="cd07377">
    <property type="entry name" value="WHTH_GntR"/>
    <property type="match status" value="1"/>
</dbReference>
<evidence type="ECO:0000256" key="1">
    <source>
        <dbReference type="ARBA" id="ARBA00023015"/>
    </source>
</evidence>
<reference evidence="5 6" key="1">
    <citation type="submission" date="2020-07" db="EMBL/GenBank/DDBJ databases">
        <title>Sequencing the genomes of 1000 actinobacteria strains.</title>
        <authorList>
            <person name="Klenk H.-P."/>
        </authorList>
    </citation>
    <scope>NUCLEOTIDE SEQUENCE [LARGE SCALE GENOMIC DNA]</scope>
    <source>
        <strain evidence="5 6">DSM 103833</strain>
    </source>
</reference>
<comment type="caution">
    <text evidence="5">The sequence shown here is derived from an EMBL/GenBank/DDBJ whole genome shotgun (WGS) entry which is preliminary data.</text>
</comment>
<dbReference type="InterPro" id="IPR008920">
    <property type="entry name" value="TF_FadR/GntR_C"/>
</dbReference>
<evidence type="ECO:0000313" key="5">
    <source>
        <dbReference type="EMBL" id="NYJ00155.1"/>
    </source>
</evidence>
<dbReference type="InterPro" id="IPR011711">
    <property type="entry name" value="GntR_C"/>
</dbReference>
<dbReference type="GO" id="GO:0003677">
    <property type="term" value="F:DNA binding"/>
    <property type="evidence" value="ECO:0007669"/>
    <property type="project" value="UniProtKB-KW"/>
</dbReference>
<dbReference type="SUPFAM" id="SSF46785">
    <property type="entry name" value="Winged helix' DNA-binding domain"/>
    <property type="match status" value="1"/>
</dbReference>
<dbReference type="InterPro" id="IPR000524">
    <property type="entry name" value="Tscrpt_reg_HTH_GntR"/>
</dbReference>
<dbReference type="Gene3D" id="1.20.120.530">
    <property type="entry name" value="GntR ligand-binding domain-like"/>
    <property type="match status" value="1"/>
</dbReference>
<dbReference type="Gene3D" id="1.10.10.10">
    <property type="entry name" value="Winged helix-like DNA-binding domain superfamily/Winged helix DNA-binding domain"/>
    <property type="match status" value="1"/>
</dbReference>
<organism evidence="5 6">
    <name type="scientific">Nocardioides thalensis</name>
    <dbReference type="NCBI Taxonomy" id="1914755"/>
    <lineage>
        <taxon>Bacteria</taxon>
        <taxon>Bacillati</taxon>
        <taxon>Actinomycetota</taxon>
        <taxon>Actinomycetes</taxon>
        <taxon>Propionibacteriales</taxon>
        <taxon>Nocardioidaceae</taxon>
        <taxon>Nocardioides</taxon>
    </lineage>
</organism>
<evidence type="ECO:0000259" key="4">
    <source>
        <dbReference type="PROSITE" id="PS50949"/>
    </source>
</evidence>
<feature type="domain" description="HTH gntR-type" evidence="4">
    <location>
        <begin position="5"/>
        <end position="73"/>
    </location>
</feature>
<keyword evidence="1" id="KW-0805">Transcription regulation</keyword>
<protein>
    <submittedName>
        <fullName evidence="5">DNA-binding FadR family transcriptional regulator</fullName>
    </submittedName>
</protein>
<dbReference type="InterPro" id="IPR036388">
    <property type="entry name" value="WH-like_DNA-bd_sf"/>
</dbReference>
<dbReference type="SMART" id="SM00895">
    <property type="entry name" value="FCD"/>
    <property type="match status" value="1"/>
</dbReference>
<keyword evidence="2 5" id="KW-0238">DNA-binding</keyword>
<dbReference type="SUPFAM" id="SSF48008">
    <property type="entry name" value="GntR ligand-binding domain-like"/>
    <property type="match status" value="1"/>
</dbReference>
<proteinExistence type="predicted"/>
<name>A0A853BYA0_9ACTN</name>
<dbReference type="Pfam" id="PF00392">
    <property type="entry name" value="GntR"/>
    <property type="match status" value="1"/>
</dbReference>
<dbReference type="GO" id="GO:0003700">
    <property type="term" value="F:DNA-binding transcription factor activity"/>
    <property type="evidence" value="ECO:0007669"/>
    <property type="project" value="InterPro"/>
</dbReference>
<keyword evidence="3" id="KW-0804">Transcription</keyword>
<dbReference type="Pfam" id="PF07729">
    <property type="entry name" value="FCD"/>
    <property type="match status" value="1"/>
</dbReference>
<dbReference type="PRINTS" id="PR00035">
    <property type="entry name" value="HTHGNTR"/>
</dbReference>
<dbReference type="PANTHER" id="PTHR43537:SF47">
    <property type="entry name" value="REGULATORY PROTEIN GNTR HTH"/>
    <property type="match status" value="1"/>
</dbReference>
<keyword evidence="6" id="KW-1185">Reference proteome</keyword>
<dbReference type="Proteomes" id="UP000530424">
    <property type="component" value="Unassembled WGS sequence"/>
</dbReference>
<sequence>MAMGSLRAQQTVQRLKADIMAGRWPVNGKIPTEGELAEELGVGRSTIREAVRSLAYLGMLEPSPGRGTFVRSLGPVRGVLADFAAEHSWVDVLHIRRMLEIQAAELAVLRATDEALDRVQEAHEAELAGDGAPGRFHAVVIDIGENLVLAELYNGLSAALRRAMDDGTSIEDAGAVRLAKSVQASLDEHAALIAALRTRNLLAAVSLAAEHACHDLVRPAE</sequence>
<dbReference type="PANTHER" id="PTHR43537">
    <property type="entry name" value="TRANSCRIPTIONAL REGULATOR, GNTR FAMILY"/>
    <property type="match status" value="1"/>
</dbReference>
<evidence type="ECO:0000256" key="2">
    <source>
        <dbReference type="ARBA" id="ARBA00023125"/>
    </source>
</evidence>
<dbReference type="EMBL" id="JACCFP010000001">
    <property type="protein sequence ID" value="NYJ00155.1"/>
    <property type="molecule type" value="Genomic_DNA"/>
</dbReference>
<dbReference type="RefSeq" id="WP_179666786.1">
    <property type="nucleotide sequence ID" value="NZ_JACCFP010000001.1"/>
</dbReference>
<accession>A0A853BYA0</accession>
<dbReference type="SMART" id="SM00345">
    <property type="entry name" value="HTH_GNTR"/>
    <property type="match status" value="1"/>
</dbReference>